<feature type="region of interest" description="Disordered" evidence="4">
    <location>
        <begin position="311"/>
        <end position="378"/>
    </location>
</feature>
<keyword evidence="2" id="KW-0408">Iron</keyword>
<keyword evidence="1" id="KW-0479">Metal-binding</keyword>
<dbReference type="InterPro" id="IPR036869">
    <property type="entry name" value="J_dom_sf"/>
</dbReference>
<evidence type="ECO:0000256" key="3">
    <source>
        <dbReference type="ARBA" id="ARBA00023014"/>
    </source>
</evidence>
<dbReference type="SUPFAM" id="SSF46565">
    <property type="entry name" value="Chaperone J-domain"/>
    <property type="match status" value="1"/>
</dbReference>
<dbReference type="Gene3D" id="1.10.287.110">
    <property type="entry name" value="DnaJ domain"/>
    <property type="match status" value="1"/>
</dbReference>
<dbReference type="CDD" id="cd06257">
    <property type="entry name" value="DnaJ"/>
    <property type="match status" value="1"/>
</dbReference>
<dbReference type="PANTHER" id="PTHR45295:SF1">
    <property type="entry name" value="CHAPERONE PROTEIN DNAJ C76, CHLOROPLASTIC"/>
    <property type="match status" value="1"/>
</dbReference>
<evidence type="ECO:0000259" key="5">
    <source>
        <dbReference type="PROSITE" id="PS50076"/>
    </source>
</evidence>
<evidence type="ECO:0000313" key="7">
    <source>
        <dbReference type="EMBL" id="KAH9323544.1"/>
    </source>
</evidence>
<evidence type="ECO:0008006" key="9">
    <source>
        <dbReference type="Google" id="ProtNLM"/>
    </source>
</evidence>
<evidence type="ECO:0000313" key="8">
    <source>
        <dbReference type="Proteomes" id="UP000824469"/>
    </source>
</evidence>
<dbReference type="SMART" id="SM00271">
    <property type="entry name" value="DnaJ"/>
    <property type="match status" value="1"/>
</dbReference>
<dbReference type="Gene3D" id="3.30.70.20">
    <property type="match status" value="1"/>
</dbReference>
<evidence type="ECO:0000256" key="1">
    <source>
        <dbReference type="ARBA" id="ARBA00022723"/>
    </source>
</evidence>
<dbReference type="GO" id="GO:0005506">
    <property type="term" value="F:iron ion binding"/>
    <property type="evidence" value="ECO:0007669"/>
    <property type="project" value="InterPro"/>
</dbReference>
<dbReference type="PRINTS" id="PR00625">
    <property type="entry name" value="JDOMAIN"/>
</dbReference>
<evidence type="ECO:0000256" key="2">
    <source>
        <dbReference type="ARBA" id="ARBA00023004"/>
    </source>
</evidence>
<dbReference type="Pfam" id="PF13370">
    <property type="entry name" value="Fer4_13"/>
    <property type="match status" value="1"/>
</dbReference>
<dbReference type="InterPro" id="IPR001623">
    <property type="entry name" value="DnaJ_domain"/>
</dbReference>
<name>A0AA38GHC2_TAXCH</name>
<proteinExistence type="predicted"/>
<dbReference type="InterPro" id="IPR001080">
    <property type="entry name" value="3Fe4S_ferredoxin"/>
</dbReference>
<keyword evidence="3" id="KW-0411">Iron-sulfur</keyword>
<dbReference type="PROSITE" id="PS50076">
    <property type="entry name" value="DNAJ_2"/>
    <property type="match status" value="1"/>
</dbReference>
<dbReference type="PANTHER" id="PTHR45295">
    <property type="entry name" value="CHAPERONE PROTEIN DNAJ C76, CHLOROPLASTIC"/>
    <property type="match status" value="1"/>
</dbReference>
<dbReference type="EMBL" id="JAHRHJ020000003">
    <property type="protein sequence ID" value="KAH9323544.1"/>
    <property type="molecule type" value="Genomic_DNA"/>
</dbReference>
<feature type="compositionally biased region" description="Polar residues" evidence="4">
    <location>
        <begin position="330"/>
        <end position="343"/>
    </location>
</feature>
<keyword evidence="8" id="KW-1185">Reference proteome</keyword>
<dbReference type="SUPFAM" id="SSF54862">
    <property type="entry name" value="4Fe-4S ferredoxins"/>
    <property type="match status" value="1"/>
</dbReference>
<dbReference type="PROSITE" id="PS51379">
    <property type="entry name" value="4FE4S_FER_2"/>
    <property type="match status" value="1"/>
</dbReference>
<dbReference type="GO" id="GO:0051536">
    <property type="term" value="F:iron-sulfur cluster binding"/>
    <property type="evidence" value="ECO:0007669"/>
    <property type="project" value="UniProtKB-KW"/>
</dbReference>
<dbReference type="PRINTS" id="PR00352">
    <property type="entry name" value="3FE4SFRDOXIN"/>
</dbReference>
<feature type="domain" description="4Fe-4S ferredoxin-type" evidence="6">
    <location>
        <begin position="145"/>
        <end position="175"/>
    </location>
</feature>
<comment type="caution">
    <text evidence="7">The sequence shown here is derived from an EMBL/GenBank/DDBJ whole genome shotgun (WGS) entry which is preliminary data.</text>
</comment>
<dbReference type="GO" id="GO:0009055">
    <property type="term" value="F:electron transfer activity"/>
    <property type="evidence" value="ECO:0007669"/>
    <property type="project" value="InterPro"/>
</dbReference>
<organism evidence="7 8">
    <name type="scientific">Taxus chinensis</name>
    <name type="common">Chinese yew</name>
    <name type="synonym">Taxus wallichiana var. chinensis</name>
    <dbReference type="NCBI Taxonomy" id="29808"/>
    <lineage>
        <taxon>Eukaryota</taxon>
        <taxon>Viridiplantae</taxon>
        <taxon>Streptophyta</taxon>
        <taxon>Embryophyta</taxon>
        <taxon>Tracheophyta</taxon>
        <taxon>Spermatophyta</taxon>
        <taxon>Pinopsida</taxon>
        <taxon>Pinidae</taxon>
        <taxon>Conifers II</taxon>
        <taxon>Cupressales</taxon>
        <taxon>Taxaceae</taxon>
        <taxon>Taxus</taxon>
    </lineage>
</organism>
<accession>A0AA38GHC2</accession>
<feature type="domain" description="J" evidence="5">
    <location>
        <begin position="56"/>
        <end position="119"/>
    </location>
</feature>
<dbReference type="Pfam" id="PF00226">
    <property type="entry name" value="DnaJ"/>
    <property type="match status" value="1"/>
</dbReference>
<feature type="non-terminal residue" evidence="7">
    <location>
        <position position="1"/>
    </location>
</feature>
<dbReference type="InterPro" id="IPR017896">
    <property type="entry name" value="4Fe4S_Fe-S-bd"/>
</dbReference>
<dbReference type="AlphaFoldDB" id="A0AA38GHC2"/>
<reference evidence="7 8" key="1">
    <citation type="journal article" date="2021" name="Nat. Plants">
        <title>The Taxus genome provides insights into paclitaxel biosynthesis.</title>
        <authorList>
            <person name="Xiong X."/>
            <person name="Gou J."/>
            <person name="Liao Q."/>
            <person name="Li Y."/>
            <person name="Zhou Q."/>
            <person name="Bi G."/>
            <person name="Li C."/>
            <person name="Du R."/>
            <person name="Wang X."/>
            <person name="Sun T."/>
            <person name="Guo L."/>
            <person name="Liang H."/>
            <person name="Lu P."/>
            <person name="Wu Y."/>
            <person name="Zhang Z."/>
            <person name="Ro D.K."/>
            <person name="Shang Y."/>
            <person name="Huang S."/>
            <person name="Yan J."/>
        </authorList>
    </citation>
    <scope>NUCLEOTIDE SEQUENCE [LARGE SCALE GENOMIC DNA]</scope>
    <source>
        <strain evidence="7">Ta-2019</strain>
    </source>
</reference>
<dbReference type="Proteomes" id="UP000824469">
    <property type="component" value="Unassembled WGS sequence"/>
</dbReference>
<protein>
    <recommendedName>
        <fullName evidence="9">J domain-containing protein</fullName>
    </recommendedName>
</protein>
<evidence type="ECO:0000256" key="4">
    <source>
        <dbReference type="SAM" id="MobiDB-lite"/>
    </source>
</evidence>
<sequence>MATVSYGLNGLPLKNRSTFLPFSGCRGKYQSKKLGTRRKNNYSCGCSLPGGELGYDLYDLLGIESTAGQQQIRTAYRWLQKKCHPDVAGEDGHHMAILLNEAYSVLSDPNARYAYDQVRAERVEVEGYTGQPLYSKWQGPAGEDRAVFVDEVKCVGCLKCALVAPKTFAIETSYGRARAVGQWADSEETVRDAIQACPVDCISWVERAKLPALEFLMSKQPRVAVRMNANNGVGVRVSNVFVDSERFLEKLKKKKERDSKFQESPAQREARMAAVEQIRTSAGWWWHQFVGAQAREYTNYQRASKGAIIPLNWEPRRQSTIPTDSDKNKNASGTQRINISQELSEAAARRRAGRLHSNSEHRQAPSSGDYWVPVTPEE</sequence>
<evidence type="ECO:0000259" key="6">
    <source>
        <dbReference type="PROSITE" id="PS51379"/>
    </source>
</evidence>
<gene>
    <name evidence="7" type="ORF">KI387_018183</name>
</gene>